<comment type="caution">
    <text evidence="3">The sequence shown here is derived from an EMBL/GenBank/DDBJ whole genome shotgun (WGS) entry which is preliminary data.</text>
</comment>
<dbReference type="InterPro" id="IPR052893">
    <property type="entry name" value="TCS_response_regulator"/>
</dbReference>
<dbReference type="PANTHER" id="PTHR44520">
    <property type="entry name" value="RESPONSE REGULATOR RCP1-RELATED"/>
    <property type="match status" value="1"/>
</dbReference>
<evidence type="ECO:0000313" key="3">
    <source>
        <dbReference type="EMBL" id="MFD1096313.1"/>
    </source>
</evidence>
<dbReference type="SUPFAM" id="SSF52172">
    <property type="entry name" value="CheY-like"/>
    <property type="match status" value="1"/>
</dbReference>
<dbReference type="EMBL" id="JBHTLI010000002">
    <property type="protein sequence ID" value="MFD1096313.1"/>
    <property type="molecule type" value="Genomic_DNA"/>
</dbReference>
<gene>
    <name evidence="3" type="ORF">ACFQ3Q_11175</name>
</gene>
<dbReference type="SMART" id="SM00448">
    <property type="entry name" value="REC"/>
    <property type="match status" value="1"/>
</dbReference>
<dbReference type="PANTHER" id="PTHR44520:SF2">
    <property type="entry name" value="RESPONSE REGULATOR RCP1"/>
    <property type="match status" value="1"/>
</dbReference>
<reference evidence="4" key="1">
    <citation type="journal article" date="2019" name="Int. J. Syst. Evol. Microbiol.">
        <title>The Global Catalogue of Microorganisms (GCM) 10K type strain sequencing project: providing services to taxonomists for standard genome sequencing and annotation.</title>
        <authorList>
            <consortium name="The Broad Institute Genomics Platform"/>
            <consortium name="The Broad Institute Genome Sequencing Center for Infectious Disease"/>
            <person name="Wu L."/>
            <person name="Ma J."/>
        </authorList>
    </citation>
    <scope>NUCLEOTIDE SEQUENCE [LARGE SCALE GENOMIC DNA]</scope>
    <source>
        <strain evidence="4">CCUG 64793</strain>
    </source>
</reference>
<evidence type="ECO:0000259" key="2">
    <source>
        <dbReference type="PROSITE" id="PS50110"/>
    </source>
</evidence>
<evidence type="ECO:0000313" key="4">
    <source>
        <dbReference type="Proteomes" id="UP001597131"/>
    </source>
</evidence>
<name>A0ABW3NRJ3_9FLAO</name>
<proteinExistence type="predicted"/>
<protein>
    <submittedName>
        <fullName evidence="3">Two-component system response regulator</fullName>
    </submittedName>
</protein>
<dbReference type="InterPro" id="IPR001789">
    <property type="entry name" value="Sig_transdc_resp-reg_receiver"/>
</dbReference>
<keyword evidence="4" id="KW-1185">Reference proteome</keyword>
<evidence type="ECO:0000256" key="1">
    <source>
        <dbReference type="PROSITE-ProRule" id="PRU00169"/>
    </source>
</evidence>
<feature type="domain" description="Response regulatory" evidence="2">
    <location>
        <begin position="3"/>
        <end position="126"/>
    </location>
</feature>
<accession>A0ABW3NRJ3</accession>
<keyword evidence="1" id="KW-0597">Phosphoprotein</keyword>
<dbReference type="Gene3D" id="3.40.50.2300">
    <property type="match status" value="1"/>
</dbReference>
<organism evidence="3 4">
    <name type="scientific">Salegentibacter chungangensis</name>
    <dbReference type="NCBI Taxonomy" id="1335724"/>
    <lineage>
        <taxon>Bacteria</taxon>
        <taxon>Pseudomonadati</taxon>
        <taxon>Bacteroidota</taxon>
        <taxon>Flavobacteriia</taxon>
        <taxon>Flavobacteriales</taxon>
        <taxon>Flavobacteriaceae</taxon>
        <taxon>Salegentibacter</taxon>
    </lineage>
</organism>
<dbReference type="PROSITE" id="PS50110">
    <property type="entry name" value="RESPONSE_REGULATORY"/>
    <property type="match status" value="1"/>
</dbReference>
<dbReference type="Pfam" id="PF00072">
    <property type="entry name" value="Response_reg"/>
    <property type="match status" value="1"/>
</dbReference>
<dbReference type="Proteomes" id="UP001597131">
    <property type="component" value="Unassembled WGS sequence"/>
</dbReference>
<sequence>MLEVLIIDDDDVVIFIQKKMITNHKISSEPVSFKKAQQALDYLDENQDSNNHFLILLDINMPGMDGWEFLESINEKPKNHQIHVIMVTSSIDLKDKKKALKYSVVRDFVEKPISSAHCEKIKQLPELSGFFSEA</sequence>
<feature type="modified residue" description="4-aspartylphosphate" evidence="1">
    <location>
        <position position="58"/>
    </location>
</feature>
<dbReference type="RefSeq" id="WP_380745838.1">
    <property type="nucleotide sequence ID" value="NZ_JBHTLI010000002.1"/>
</dbReference>
<dbReference type="InterPro" id="IPR011006">
    <property type="entry name" value="CheY-like_superfamily"/>
</dbReference>